<evidence type="ECO:0000256" key="2">
    <source>
        <dbReference type="ARBA" id="ARBA00009450"/>
    </source>
</evidence>
<keyword evidence="6 15" id="KW-0812">Transmembrane</keyword>
<dbReference type="RefSeq" id="WP_379100768.1">
    <property type="nucleotide sequence ID" value="NZ_JBHULV010000014.1"/>
</dbReference>
<keyword evidence="11 15" id="KW-0472">Membrane</keyword>
<evidence type="ECO:0000256" key="15">
    <source>
        <dbReference type="SAM" id="Phobius"/>
    </source>
</evidence>
<keyword evidence="10" id="KW-0626">Porin</keyword>
<organism evidence="18 19">
    <name type="scientific">Pedobacter alpinus</name>
    <dbReference type="NCBI Taxonomy" id="1590643"/>
    <lineage>
        <taxon>Bacteria</taxon>
        <taxon>Pseudomonadati</taxon>
        <taxon>Bacteroidota</taxon>
        <taxon>Sphingobacteriia</taxon>
        <taxon>Sphingobacteriales</taxon>
        <taxon>Sphingobacteriaceae</taxon>
        <taxon>Pedobacter</taxon>
    </lineage>
</organism>
<keyword evidence="9" id="KW-0406">Ion transport</keyword>
<evidence type="ECO:0000259" key="16">
    <source>
        <dbReference type="Pfam" id="PF02563"/>
    </source>
</evidence>
<dbReference type="PANTHER" id="PTHR33619">
    <property type="entry name" value="POLYSACCHARIDE EXPORT PROTEIN GFCE-RELATED"/>
    <property type="match status" value="1"/>
</dbReference>
<evidence type="ECO:0000256" key="9">
    <source>
        <dbReference type="ARBA" id="ARBA00023065"/>
    </source>
</evidence>
<evidence type="ECO:0000256" key="10">
    <source>
        <dbReference type="ARBA" id="ARBA00023114"/>
    </source>
</evidence>
<evidence type="ECO:0000256" key="12">
    <source>
        <dbReference type="ARBA" id="ARBA00023139"/>
    </source>
</evidence>
<keyword evidence="4" id="KW-1134">Transmembrane beta strand</keyword>
<keyword evidence="8" id="KW-0625">Polysaccharide transport</keyword>
<reference evidence="19" key="1">
    <citation type="journal article" date="2019" name="Int. J. Syst. Evol. Microbiol.">
        <title>The Global Catalogue of Microorganisms (GCM) 10K type strain sequencing project: providing services to taxonomists for standard genome sequencing and annotation.</title>
        <authorList>
            <consortium name="The Broad Institute Genomics Platform"/>
            <consortium name="The Broad Institute Genome Sequencing Center for Infectious Disease"/>
            <person name="Wu L."/>
            <person name="Ma J."/>
        </authorList>
    </citation>
    <scope>NUCLEOTIDE SEQUENCE [LARGE SCALE GENOMIC DNA]</scope>
    <source>
        <strain evidence="19">KCTC 42456</strain>
    </source>
</reference>
<evidence type="ECO:0000256" key="13">
    <source>
        <dbReference type="ARBA" id="ARBA00023237"/>
    </source>
</evidence>
<comment type="caution">
    <text evidence="18">The sequence shown here is derived from an EMBL/GenBank/DDBJ whole genome shotgun (WGS) entry which is preliminary data.</text>
</comment>
<keyword evidence="15" id="KW-1133">Transmembrane helix</keyword>
<dbReference type="PANTHER" id="PTHR33619:SF3">
    <property type="entry name" value="POLYSACCHARIDE EXPORT PROTEIN GFCE-RELATED"/>
    <property type="match status" value="1"/>
</dbReference>
<dbReference type="EMBL" id="JBHULV010000014">
    <property type="protein sequence ID" value="MFD2731074.1"/>
    <property type="molecule type" value="Genomic_DNA"/>
</dbReference>
<keyword evidence="7" id="KW-0732">Signal</keyword>
<keyword evidence="12" id="KW-0564">Palmitate</keyword>
<proteinExistence type="inferred from homology"/>
<protein>
    <submittedName>
        <fullName evidence="18">Polysaccharide biosynthesis/export family protein</fullName>
    </submittedName>
</protein>
<sequence>MHKFFIIKNKTFIIEIDLAKFMKGAPYLQMKNIIILFLFAVIISSCSVRNSSRILQYPKSFNTDTLKTVAVFNNQNSYPEYRIKVYDKISIQNLQDAELLGSTIGATGEFKVSYEVNQIGEIILPALGSIQIAGLTKEEAREKIQKLYGATLFKDPIIELNINNLKVTMLGAFKSEGNFLLENQKTDLIDIIGLAGGISDNANIKKIRIIRGNRTQPELIIADLSNINTLSNPKLKLQDGDIIIAEKNKFSLLSENIIALNSVVSIGILALNMYLILQRAK</sequence>
<keyword evidence="19" id="KW-1185">Reference proteome</keyword>
<gene>
    <name evidence="18" type="ORF">ACFSSE_05095</name>
</gene>
<evidence type="ECO:0000256" key="1">
    <source>
        <dbReference type="ARBA" id="ARBA00004571"/>
    </source>
</evidence>
<comment type="similarity">
    <text evidence="2">Belongs to the BexD/CtrA/VexA family.</text>
</comment>
<name>A0ABW5TPX8_9SPHI</name>
<feature type="transmembrane region" description="Helical" evidence="15">
    <location>
        <begin position="257"/>
        <end position="277"/>
    </location>
</feature>
<feature type="domain" description="Polysaccharide export protein N-terminal" evidence="16">
    <location>
        <begin position="77"/>
        <end position="162"/>
    </location>
</feature>
<keyword evidence="14" id="KW-0449">Lipoprotein</keyword>
<dbReference type="InterPro" id="IPR049712">
    <property type="entry name" value="Poly_export"/>
</dbReference>
<evidence type="ECO:0000313" key="18">
    <source>
        <dbReference type="EMBL" id="MFD2731074.1"/>
    </source>
</evidence>
<evidence type="ECO:0000256" key="6">
    <source>
        <dbReference type="ARBA" id="ARBA00022692"/>
    </source>
</evidence>
<evidence type="ECO:0000256" key="11">
    <source>
        <dbReference type="ARBA" id="ARBA00023136"/>
    </source>
</evidence>
<evidence type="ECO:0000256" key="5">
    <source>
        <dbReference type="ARBA" id="ARBA00022597"/>
    </source>
</evidence>
<feature type="domain" description="SLBB" evidence="17">
    <location>
        <begin position="166"/>
        <end position="244"/>
    </location>
</feature>
<dbReference type="Proteomes" id="UP001597546">
    <property type="component" value="Unassembled WGS sequence"/>
</dbReference>
<comment type="subcellular location">
    <subcellularLocation>
        <location evidence="1">Cell outer membrane</location>
        <topology evidence="1">Multi-pass membrane protein</topology>
    </subcellularLocation>
</comment>
<evidence type="ECO:0000256" key="4">
    <source>
        <dbReference type="ARBA" id="ARBA00022452"/>
    </source>
</evidence>
<evidence type="ECO:0000256" key="8">
    <source>
        <dbReference type="ARBA" id="ARBA00023047"/>
    </source>
</evidence>
<evidence type="ECO:0000259" key="17">
    <source>
        <dbReference type="Pfam" id="PF22461"/>
    </source>
</evidence>
<dbReference type="Gene3D" id="3.10.560.10">
    <property type="entry name" value="Outer membrane lipoprotein wza domain like"/>
    <property type="match status" value="1"/>
</dbReference>
<evidence type="ECO:0000256" key="3">
    <source>
        <dbReference type="ARBA" id="ARBA00022448"/>
    </source>
</evidence>
<dbReference type="InterPro" id="IPR003715">
    <property type="entry name" value="Poly_export_N"/>
</dbReference>
<evidence type="ECO:0000313" key="19">
    <source>
        <dbReference type="Proteomes" id="UP001597546"/>
    </source>
</evidence>
<keyword evidence="13" id="KW-0998">Cell outer membrane</keyword>
<evidence type="ECO:0000256" key="7">
    <source>
        <dbReference type="ARBA" id="ARBA00022729"/>
    </source>
</evidence>
<keyword evidence="5" id="KW-0762">Sugar transport</keyword>
<dbReference type="Pfam" id="PF02563">
    <property type="entry name" value="Poly_export"/>
    <property type="match status" value="1"/>
</dbReference>
<dbReference type="InterPro" id="IPR054765">
    <property type="entry name" value="SLBB_dom"/>
</dbReference>
<keyword evidence="3" id="KW-0813">Transport</keyword>
<accession>A0ABW5TPX8</accession>
<dbReference type="Pfam" id="PF22461">
    <property type="entry name" value="SLBB_2"/>
    <property type="match status" value="1"/>
</dbReference>
<evidence type="ECO:0000256" key="14">
    <source>
        <dbReference type="ARBA" id="ARBA00023288"/>
    </source>
</evidence>